<comment type="caution">
    <text evidence="2">The sequence shown here is derived from an EMBL/GenBank/DDBJ whole genome shotgun (WGS) entry which is preliminary data.</text>
</comment>
<accession>A0ABP1GHY2</accession>
<feature type="region of interest" description="Disordered" evidence="1">
    <location>
        <begin position="22"/>
        <end position="41"/>
    </location>
</feature>
<reference evidence="2 3" key="1">
    <citation type="submission" date="2024-07" db="EMBL/GenBank/DDBJ databases">
        <authorList>
            <person name="Akdeniz Z."/>
        </authorList>
    </citation>
    <scope>NUCLEOTIDE SEQUENCE [LARGE SCALE GENOMIC DNA]</scope>
</reference>
<gene>
    <name evidence="2" type="ORF">HINF_LOCUS828</name>
</gene>
<keyword evidence="3" id="KW-1185">Reference proteome</keyword>
<organism evidence="2 3">
    <name type="scientific">Hexamita inflata</name>
    <dbReference type="NCBI Taxonomy" id="28002"/>
    <lineage>
        <taxon>Eukaryota</taxon>
        <taxon>Metamonada</taxon>
        <taxon>Diplomonadida</taxon>
        <taxon>Hexamitidae</taxon>
        <taxon>Hexamitinae</taxon>
        <taxon>Hexamita</taxon>
    </lineage>
</organism>
<evidence type="ECO:0000313" key="3">
    <source>
        <dbReference type="Proteomes" id="UP001642409"/>
    </source>
</evidence>
<dbReference type="Proteomes" id="UP001642409">
    <property type="component" value="Unassembled WGS sequence"/>
</dbReference>
<name>A0ABP1GHY2_9EUKA</name>
<evidence type="ECO:0000313" key="2">
    <source>
        <dbReference type="EMBL" id="CAL5970888.1"/>
    </source>
</evidence>
<proteinExistence type="predicted"/>
<evidence type="ECO:0000256" key="1">
    <source>
        <dbReference type="SAM" id="MobiDB-lite"/>
    </source>
</evidence>
<dbReference type="EMBL" id="CAXDID020000002">
    <property type="protein sequence ID" value="CAL5970888.1"/>
    <property type="molecule type" value="Genomic_DNA"/>
</dbReference>
<sequence>MYCVNESEIVLKTHKLRTIAESAEESKYESPRVSRCSDQSSFDECDEDDELELAHVMILLKLTNYSLQTVSHDISRIEFHNDVLERNIQRITRNSKLLLTKIELQDKTLE</sequence>
<protein>
    <submittedName>
        <fullName evidence="2">Hypothetical_protein</fullName>
    </submittedName>
</protein>